<dbReference type="EMBL" id="UYRT01078334">
    <property type="protein sequence ID" value="VDN18317.1"/>
    <property type="molecule type" value="Genomic_DNA"/>
</dbReference>
<evidence type="ECO:0000313" key="3">
    <source>
        <dbReference type="Proteomes" id="UP000271098"/>
    </source>
</evidence>
<feature type="region of interest" description="Disordered" evidence="1">
    <location>
        <begin position="1"/>
        <end position="27"/>
    </location>
</feature>
<name>A0A183DQU5_9BILA</name>
<proteinExistence type="predicted"/>
<gene>
    <name evidence="2" type="ORF">GPUH_LOCUS11086</name>
</gene>
<reference evidence="4" key="1">
    <citation type="submission" date="2016-06" db="UniProtKB">
        <authorList>
            <consortium name="WormBaseParasite"/>
        </authorList>
    </citation>
    <scope>IDENTIFICATION</scope>
</reference>
<dbReference type="WBParaSite" id="GPUH_0001109901-mRNA-1">
    <property type="protein sequence ID" value="GPUH_0001109901-mRNA-1"/>
    <property type="gene ID" value="GPUH_0001109901"/>
</dbReference>
<feature type="compositionally biased region" description="Acidic residues" evidence="1">
    <location>
        <begin position="1"/>
        <end position="11"/>
    </location>
</feature>
<evidence type="ECO:0000256" key="1">
    <source>
        <dbReference type="SAM" id="MobiDB-lite"/>
    </source>
</evidence>
<keyword evidence="3" id="KW-1185">Reference proteome</keyword>
<dbReference type="AlphaFoldDB" id="A0A183DQU5"/>
<dbReference type="Proteomes" id="UP000271098">
    <property type="component" value="Unassembled WGS sequence"/>
</dbReference>
<protein>
    <submittedName>
        <fullName evidence="2 4">Uncharacterized protein</fullName>
    </submittedName>
</protein>
<accession>A0A183DQU5</accession>
<evidence type="ECO:0000313" key="2">
    <source>
        <dbReference type="EMBL" id="VDN18317.1"/>
    </source>
</evidence>
<organism evidence="4">
    <name type="scientific">Gongylonema pulchrum</name>
    <dbReference type="NCBI Taxonomy" id="637853"/>
    <lineage>
        <taxon>Eukaryota</taxon>
        <taxon>Metazoa</taxon>
        <taxon>Ecdysozoa</taxon>
        <taxon>Nematoda</taxon>
        <taxon>Chromadorea</taxon>
        <taxon>Rhabditida</taxon>
        <taxon>Spirurina</taxon>
        <taxon>Spiruromorpha</taxon>
        <taxon>Spiruroidea</taxon>
        <taxon>Gongylonematidae</taxon>
        <taxon>Gongylonema</taxon>
    </lineage>
</organism>
<sequence>MQESVDLEDPSADSLADPATVNVDDTDMEVDDNDASAAADDGVEDSGVVGSKIAENSADNEEIRRIPKSGRWWKSVRKER</sequence>
<evidence type="ECO:0000313" key="4">
    <source>
        <dbReference type="WBParaSite" id="GPUH_0001109901-mRNA-1"/>
    </source>
</evidence>
<reference evidence="2 3" key="2">
    <citation type="submission" date="2018-11" db="EMBL/GenBank/DDBJ databases">
        <authorList>
            <consortium name="Pathogen Informatics"/>
        </authorList>
    </citation>
    <scope>NUCLEOTIDE SEQUENCE [LARGE SCALE GENOMIC DNA]</scope>
</reference>